<protein>
    <recommendedName>
        <fullName evidence="2">3-keto-alpha-glucoside-1,2-lyase/3-keto-2-hydroxy-glucal hydratase domain-containing protein</fullName>
    </recommendedName>
</protein>
<feature type="signal peptide" evidence="1">
    <location>
        <begin position="1"/>
        <end position="21"/>
    </location>
</feature>
<sequence>MKKTNVTLFAALLLLAPACMQQEKETIFNGKDLSNWNFVVENDAVPADQVFTVDEGQISIKGEPIGYMYTKEKYANYTLELEYRWADEASNSGIFVLIEDPKNPFPTCVEVQLAAGKAGDFVLLGGSDVKEYQLPEGVTERPKFPVVEKEQPSSENPAGEWNRVKITVQDGVIDVYVNDVHQNRGTGRVKEGHIGLQSEGKRILFRNLVLTPM</sequence>
<evidence type="ECO:0000256" key="1">
    <source>
        <dbReference type="SAM" id="SignalP"/>
    </source>
</evidence>
<dbReference type="Gene3D" id="2.60.120.560">
    <property type="entry name" value="Exo-inulinase, domain 1"/>
    <property type="match status" value="1"/>
</dbReference>
<dbReference type="GO" id="GO:0016787">
    <property type="term" value="F:hydrolase activity"/>
    <property type="evidence" value="ECO:0007669"/>
    <property type="project" value="InterPro"/>
</dbReference>
<organism evidence="3 4">
    <name type="scientific">Petrimonas mucosa</name>
    <dbReference type="NCBI Taxonomy" id="1642646"/>
    <lineage>
        <taxon>Bacteria</taxon>
        <taxon>Pseudomonadati</taxon>
        <taxon>Bacteroidota</taxon>
        <taxon>Bacteroidia</taxon>
        <taxon>Bacteroidales</taxon>
        <taxon>Dysgonomonadaceae</taxon>
        <taxon>Petrimonas</taxon>
    </lineage>
</organism>
<evidence type="ECO:0000313" key="3">
    <source>
        <dbReference type="EMBL" id="SCM59771.1"/>
    </source>
</evidence>
<dbReference type="InterPro" id="IPR010496">
    <property type="entry name" value="AL/BT2_dom"/>
</dbReference>
<dbReference type="Proteomes" id="UP000178485">
    <property type="component" value="Chromosome i"/>
</dbReference>
<evidence type="ECO:0000259" key="2">
    <source>
        <dbReference type="Pfam" id="PF06439"/>
    </source>
</evidence>
<dbReference type="KEGG" id="pmuc:ING2E5A_2977"/>
<keyword evidence="4" id="KW-1185">Reference proteome</keyword>
<name>A0A1G4GBB8_9BACT</name>
<dbReference type="Pfam" id="PF06439">
    <property type="entry name" value="3keto-disac_hyd"/>
    <property type="match status" value="1"/>
</dbReference>
<dbReference type="STRING" id="1642646.ING2E5A_2977"/>
<keyword evidence="1" id="KW-0732">Signal</keyword>
<dbReference type="AlphaFoldDB" id="A0A1G4GBB8"/>
<feature type="domain" description="3-keto-alpha-glucoside-1,2-lyase/3-keto-2-hydroxy-glucal hydratase" evidence="2">
    <location>
        <begin position="25"/>
        <end position="209"/>
    </location>
</feature>
<feature type="chain" id="PRO_5009604062" description="3-keto-alpha-glucoside-1,2-lyase/3-keto-2-hydroxy-glucal hydratase domain-containing protein" evidence="1">
    <location>
        <begin position="22"/>
        <end position="213"/>
    </location>
</feature>
<reference evidence="3 4" key="1">
    <citation type="submission" date="2016-08" db="EMBL/GenBank/DDBJ databases">
        <authorList>
            <person name="Seilhamer J.J."/>
        </authorList>
    </citation>
    <scope>NUCLEOTIDE SEQUENCE [LARGE SCALE GENOMIC DNA]</scope>
    <source>
        <strain evidence="3">ING2-E5A</strain>
    </source>
</reference>
<gene>
    <name evidence="3" type="ORF">ING2E5A_2977</name>
</gene>
<proteinExistence type="predicted"/>
<accession>A0A1G4GBB8</accession>
<dbReference type="EMBL" id="LT608328">
    <property type="protein sequence ID" value="SCM59771.1"/>
    <property type="molecule type" value="Genomic_DNA"/>
</dbReference>
<dbReference type="RefSeq" id="WP_071138003.1">
    <property type="nucleotide sequence ID" value="NZ_DUQN01000096.1"/>
</dbReference>
<evidence type="ECO:0000313" key="4">
    <source>
        <dbReference type="Proteomes" id="UP000178485"/>
    </source>
</evidence>